<dbReference type="RefSeq" id="WP_138411394.1">
    <property type="nucleotide sequence ID" value="NZ_QLAF01000043.1"/>
</dbReference>
<dbReference type="EMBL" id="QLAG01000008">
    <property type="protein sequence ID" value="TLX63975.1"/>
    <property type="molecule type" value="Genomic_DNA"/>
</dbReference>
<sequence>MATTSADICAAADQLKGFVGFNGKTGTHIVRFSEDAFGLDVAEDSIAPTCEFVWQPQGNGLMTLKRELIQLLLDQNIHDRLGIGEPLMLYMRRQELPEITAERLRR</sequence>
<evidence type="ECO:0000313" key="3">
    <source>
        <dbReference type="Proteomes" id="UP000306753"/>
    </source>
</evidence>
<dbReference type="InterPro" id="IPR023117">
    <property type="entry name" value="PA1123-like_domain"/>
</dbReference>
<dbReference type="Gene3D" id="3.90.1650.10">
    <property type="entry name" value="PA1123-like"/>
    <property type="match status" value="1"/>
</dbReference>
<name>A0A5R9QYT1_9GAMM</name>
<proteinExistence type="predicted"/>
<evidence type="ECO:0000313" key="2">
    <source>
        <dbReference type="EMBL" id="TLX63975.1"/>
    </source>
</evidence>
<accession>A0A5R9QYT1</accession>
<evidence type="ECO:0000259" key="1">
    <source>
        <dbReference type="Pfam" id="PF09634"/>
    </source>
</evidence>
<dbReference type="InterPro" id="IPR036808">
    <property type="entry name" value="PA1123-like_sf"/>
</dbReference>
<dbReference type="Proteomes" id="UP000306753">
    <property type="component" value="Unassembled WGS sequence"/>
</dbReference>
<feature type="domain" description="PA1123-like" evidence="1">
    <location>
        <begin position="1"/>
        <end position="104"/>
    </location>
</feature>
<protein>
    <submittedName>
        <fullName evidence="2">DUF2025 domain-containing protein</fullName>
    </submittedName>
</protein>
<dbReference type="SUPFAM" id="SSF160477">
    <property type="entry name" value="PA1123-like"/>
    <property type="match status" value="1"/>
</dbReference>
<reference evidence="2 3" key="1">
    <citation type="journal article" date="2017" name="Eur. J. Clin. Microbiol. Infect. Dis.">
        <title>Uncommonly isolated clinical Pseudomonas: identification and phylogenetic assignation.</title>
        <authorList>
            <person name="Mulet M."/>
            <person name="Gomila M."/>
            <person name="Ramirez A."/>
            <person name="Cardew S."/>
            <person name="Moore E.R."/>
            <person name="Lalucat J."/>
            <person name="Garcia-Valdes E."/>
        </authorList>
    </citation>
    <scope>NUCLEOTIDE SEQUENCE [LARGE SCALE GENOMIC DNA]</scope>
    <source>
        <strain evidence="2 3">SD129</strain>
    </source>
</reference>
<gene>
    <name evidence="2" type="ORF">DN820_08135</name>
</gene>
<keyword evidence="3" id="KW-1185">Reference proteome</keyword>
<organism evidence="2 3">
    <name type="scientific">Stutzerimonas nosocomialis</name>
    <dbReference type="NCBI Taxonomy" id="1056496"/>
    <lineage>
        <taxon>Bacteria</taxon>
        <taxon>Pseudomonadati</taxon>
        <taxon>Pseudomonadota</taxon>
        <taxon>Gammaproteobacteria</taxon>
        <taxon>Pseudomonadales</taxon>
        <taxon>Pseudomonadaceae</taxon>
        <taxon>Stutzerimonas</taxon>
    </lineage>
</organism>
<dbReference type="Pfam" id="PF09634">
    <property type="entry name" value="DUF2025"/>
    <property type="match status" value="1"/>
</dbReference>
<comment type="caution">
    <text evidence="2">The sequence shown here is derived from an EMBL/GenBank/DDBJ whole genome shotgun (WGS) entry which is preliminary data.</text>
</comment>
<dbReference type="AlphaFoldDB" id="A0A5R9QYT1"/>